<keyword evidence="2" id="KW-0732">Signal</keyword>
<dbReference type="RefSeq" id="WP_160732810.1">
    <property type="nucleotide sequence ID" value="NZ_WTYO01000002.1"/>
</dbReference>
<feature type="chain" id="PRO_5046953784" description="Antifreeze glycopeptide polyprotein" evidence="2">
    <location>
        <begin position="22"/>
        <end position="620"/>
    </location>
</feature>
<evidence type="ECO:0000256" key="2">
    <source>
        <dbReference type="SAM" id="SignalP"/>
    </source>
</evidence>
<comment type="caution">
    <text evidence="3">The sequence shown here is derived from an EMBL/GenBank/DDBJ whole genome shotgun (WGS) entry which is preliminary data.</text>
</comment>
<keyword evidence="4" id="KW-1185">Reference proteome</keyword>
<evidence type="ECO:0000256" key="1">
    <source>
        <dbReference type="SAM" id="MobiDB-lite"/>
    </source>
</evidence>
<organism evidence="3 4">
    <name type="scientific">Pelagerythrobacter marinus</name>
    <dbReference type="NCBI Taxonomy" id="538382"/>
    <lineage>
        <taxon>Bacteria</taxon>
        <taxon>Pseudomonadati</taxon>
        <taxon>Pseudomonadota</taxon>
        <taxon>Alphaproteobacteria</taxon>
        <taxon>Sphingomonadales</taxon>
        <taxon>Erythrobacteraceae</taxon>
        <taxon>Pelagerythrobacter</taxon>
    </lineage>
</organism>
<feature type="compositionally biased region" description="Pro residues" evidence="1">
    <location>
        <begin position="33"/>
        <end position="52"/>
    </location>
</feature>
<sequence>MKGALATGAALLALSSTLVLAQDAPESLLPPGFDDPPPPAQPSPVQPSPAPTARPTATPTAAPTPSAPGTSSPVVQPLPQDGPSAPAPAPSIDLPDELPSLEELEAMDTDALDELLGLKPRFDIPPAARRSLERIGVIGPREGGFATASLAAQPESLVRAVLAGTRGPLVSRWGHILVRRALASRLAAPGGMDPVEFAALRAATLNALGEYTAARAIVQDIDTANWNDALTDAALDAYIATADIVGACPAIQLQGNAREDGQWQLWRSICSAYAGQGVRAGTELSRALSRGTAPAIDVLLAQRHAGAAGAGRRAVHLEWDEVEDITPWRYALATAVGAEIPESLLAEPAPYYQRVSAISPMLAPAQRAPGALAAAGEGILSASAIVSLYSQVLADGAEGEAAETAATLRTAYAAPTAAERVEAMRTIWGMDERDHGLQVLTAYAAARLAPSSQWAADAPALIASMLTAGLDRDAMEWSGVVEEGSQAWALLALAEPGESAVSSGALDAFVDDDDSAGQRKSRFLVAALAGLGRIDGDTRRSFADRLALDLDRHTRWTRTIDRAAEVDNAALVALLAGLGMQGDGWDRMTARHLFRIVDSLNRVGLSAEARMIAAEAVARA</sequence>
<evidence type="ECO:0008006" key="5">
    <source>
        <dbReference type="Google" id="ProtNLM"/>
    </source>
</evidence>
<evidence type="ECO:0000313" key="4">
    <source>
        <dbReference type="Proteomes" id="UP000444401"/>
    </source>
</evidence>
<evidence type="ECO:0000313" key="3">
    <source>
        <dbReference type="EMBL" id="MXO68156.1"/>
    </source>
</evidence>
<gene>
    <name evidence="3" type="ORF">GRI72_04865</name>
</gene>
<reference evidence="3 4" key="1">
    <citation type="submission" date="2019-12" db="EMBL/GenBank/DDBJ databases">
        <title>Genomic-based taxomic classification of the family Erythrobacteraceae.</title>
        <authorList>
            <person name="Xu L."/>
        </authorList>
    </citation>
    <scope>NUCLEOTIDE SEQUENCE [LARGE SCALE GENOMIC DNA]</scope>
    <source>
        <strain evidence="3 4">H32</strain>
    </source>
</reference>
<name>A0ABW9UTI0_9SPHN</name>
<dbReference type="Proteomes" id="UP000444401">
    <property type="component" value="Unassembled WGS sequence"/>
</dbReference>
<feature type="signal peptide" evidence="2">
    <location>
        <begin position="1"/>
        <end position="21"/>
    </location>
</feature>
<proteinExistence type="predicted"/>
<dbReference type="EMBL" id="WTYO01000002">
    <property type="protein sequence ID" value="MXO68156.1"/>
    <property type="molecule type" value="Genomic_DNA"/>
</dbReference>
<feature type="region of interest" description="Disordered" evidence="1">
    <location>
        <begin position="25"/>
        <end position="96"/>
    </location>
</feature>
<feature type="compositionally biased region" description="Low complexity" evidence="1">
    <location>
        <begin position="53"/>
        <end position="73"/>
    </location>
</feature>
<protein>
    <recommendedName>
        <fullName evidence="5">Antifreeze glycopeptide polyprotein</fullName>
    </recommendedName>
</protein>
<accession>A0ABW9UTI0</accession>